<keyword evidence="3" id="KW-0808">Transferase</keyword>
<feature type="domain" description="Sulfatase N-terminal" evidence="2">
    <location>
        <begin position="6"/>
        <end position="359"/>
    </location>
</feature>
<dbReference type="InterPro" id="IPR000917">
    <property type="entry name" value="Sulfatase_N"/>
</dbReference>
<evidence type="ECO:0000259" key="2">
    <source>
        <dbReference type="Pfam" id="PF00884"/>
    </source>
</evidence>
<evidence type="ECO:0000256" key="1">
    <source>
        <dbReference type="ARBA" id="ARBA00008779"/>
    </source>
</evidence>
<dbReference type="GO" id="GO:0016740">
    <property type="term" value="F:transferase activity"/>
    <property type="evidence" value="ECO:0007669"/>
    <property type="project" value="UniProtKB-KW"/>
</dbReference>
<evidence type="ECO:0000313" key="4">
    <source>
        <dbReference type="Proteomes" id="UP000430345"/>
    </source>
</evidence>
<dbReference type="Proteomes" id="UP000430345">
    <property type="component" value="Unassembled WGS sequence"/>
</dbReference>
<keyword evidence="4" id="KW-1185">Reference proteome</keyword>
<comment type="similarity">
    <text evidence="1">Belongs to the sulfatase family.</text>
</comment>
<proteinExistence type="inferred from homology"/>
<comment type="caution">
    <text evidence="3">The sequence shown here is derived from an EMBL/GenBank/DDBJ whole genome shotgun (WGS) entry which is preliminary data.</text>
</comment>
<dbReference type="InterPro" id="IPR050738">
    <property type="entry name" value="Sulfatase"/>
</dbReference>
<dbReference type="InterPro" id="IPR017850">
    <property type="entry name" value="Alkaline_phosphatase_core_sf"/>
</dbReference>
<dbReference type="SUPFAM" id="SSF53649">
    <property type="entry name" value="Alkaline phosphatase-like"/>
    <property type="match status" value="1"/>
</dbReference>
<dbReference type="EMBL" id="WHJC01000243">
    <property type="protein sequence ID" value="MPQ44556.1"/>
    <property type="molecule type" value="Genomic_DNA"/>
</dbReference>
<sequence length="505" mass="57587">MNKKTNVLFIITDDQGYWSLGSYGNKDAITPNLDNLANNGIRFDNFFCVSPVCSPARATIYTGRIPSQHGIHDWLNDWSTGGVQTQYLNWKSVSSECSNVFEWNNVKPTEEYLKGQSTFVDVLANNGYNCAFSGKWHLGASQKPQKGFKHWYCHQKGGGPYYNAPMFKDGNLIKVKEYITDSITDYGLEFLENQKNSNEPFFLNLNYTAPHDPWDSSNHPKDLLDLYNNSEFNSCPIEENHPWKIHWTFNGNNEQRKEVLKGYFASITSVDNNIKRVLDKLKELGELENTLIIYTSDNGMNMGHHGIYGKGNGTSPVNMYDTSVKVPFFVTKFGDIKPRVCSDLLSHYDIRHTLLDYLNLEDSIEDDIDLPGKSFADILRNKDLEVNEDIVVYDEYGPTRMIRTKEFKLIHRYPAGPHELYDLVNDPNEKVNLINDSSKKTVIQKLRKDLKSWFIKYVNPEIDGATLPVFGGGQIGFAGLWGDGQGLFKKYNTNFIFSGDGKLKN</sequence>
<dbReference type="AlphaFoldDB" id="A0A6I1MM30"/>
<dbReference type="Gene3D" id="3.40.720.10">
    <property type="entry name" value="Alkaline Phosphatase, subunit A"/>
    <property type="match status" value="1"/>
</dbReference>
<name>A0A6I1MM30_9CLOT</name>
<organism evidence="3 4">
    <name type="scientific">Clostridium tarantellae</name>
    <dbReference type="NCBI Taxonomy" id="39493"/>
    <lineage>
        <taxon>Bacteria</taxon>
        <taxon>Bacillati</taxon>
        <taxon>Bacillota</taxon>
        <taxon>Clostridia</taxon>
        <taxon>Eubacteriales</taxon>
        <taxon>Clostridiaceae</taxon>
        <taxon>Clostridium</taxon>
    </lineage>
</organism>
<protein>
    <submittedName>
        <fullName evidence="3">Sulfatase-like hydrolase/transferase</fullName>
    </submittedName>
</protein>
<dbReference type="GO" id="GO:0004065">
    <property type="term" value="F:arylsulfatase activity"/>
    <property type="evidence" value="ECO:0007669"/>
    <property type="project" value="TreeGrafter"/>
</dbReference>
<reference evidence="3 4" key="1">
    <citation type="submission" date="2019-10" db="EMBL/GenBank/DDBJ databases">
        <title>The Genome Sequence of Clostridium tarantellae Isolated from Fish Brain.</title>
        <authorList>
            <person name="Bano L."/>
            <person name="Kiel M."/>
            <person name="Sales G."/>
            <person name="Doxey A.C."/>
            <person name="Mansfield M.J."/>
            <person name="Schiavone M."/>
            <person name="Rossetto O."/>
            <person name="Pirazzini M."/>
            <person name="Dobrindt U."/>
            <person name="Montecucco C."/>
        </authorList>
    </citation>
    <scope>NUCLEOTIDE SEQUENCE [LARGE SCALE GENOMIC DNA]</scope>
    <source>
        <strain evidence="3 4">DSM 3997</strain>
    </source>
</reference>
<dbReference type="PANTHER" id="PTHR42693:SF33">
    <property type="entry name" value="ARYLSULFATASE"/>
    <property type="match status" value="1"/>
</dbReference>
<gene>
    <name evidence="3" type="ORF">GBZ86_12465</name>
</gene>
<dbReference type="Pfam" id="PF00884">
    <property type="entry name" value="Sulfatase"/>
    <property type="match status" value="1"/>
</dbReference>
<keyword evidence="3" id="KW-0378">Hydrolase</keyword>
<dbReference type="CDD" id="cd16149">
    <property type="entry name" value="sulfatase_like"/>
    <property type="match status" value="1"/>
</dbReference>
<dbReference type="PANTHER" id="PTHR42693">
    <property type="entry name" value="ARYLSULFATASE FAMILY MEMBER"/>
    <property type="match status" value="1"/>
</dbReference>
<accession>A0A6I1MM30</accession>
<evidence type="ECO:0000313" key="3">
    <source>
        <dbReference type="EMBL" id="MPQ44556.1"/>
    </source>
</evidence>